<organism evidence="1 2">
    <name type="scientific">Candidatus Dojkabacteria bacterium</name>
    <dbReference type="NCBI Taxonomy" id="2099670"/>
    <lineage>
        <taxon>Bacteria</taxon>
        <taxon>Candidatus Dojkabacteria</taxon>
    </lineage>
</organism>
<dbReference type="Proteomes" id="UP000321026">
    <property type="component" value="Unassembled WGS sequence"/>
</dbReference>
<dbReference type="AlphaFoldDB" id="A0A5C7J4H9"/>
<reference evidence="1 2" key="1">
    <citation type="submission" date="2018-09" db="EMBL/GenBank/DDBJ databases">
        <title>Metagenome Assembled Genomes from an Advanced Water Purification Facility.</title>
        <authorList>
            <person name="Stamps B.W."/>
            <person name="Spear J.R."/>
        </authorList>
    </citation>
    <scope>NUCLEOTIDE SEQUENCE [LARGE SCALE GENOMIC DNA]</scope>
    <source>
        <strain evidence="1">Bin_63_2</strain>
    </source>
</reference>
<comment type="caution">
    <text evidence="1">The sequence shown here is derived from an EMBL/GenBank/DDBJ whole genome shotgun (WGS) entry which is preliminary data.</text>
</comment>
<evidence type="ECO:0000313" key="2">
    <source>
        <dbReference type="Proteomes" id="UP000321026"/>
    </source>
</evidence>
<proteinExistence type="predicted"/>
<name>A0A5C7J4H9_9BACT</name>
<accession>A0A5C7J4H9</accession>
<sequence>MTTNQPPKRALHFETKSYPRFGRGVYSDVNPPSTVKSSPFFWWFMYLRLNNDYQETAKNNGIGKCSELYKDFGDVTNIDFKTWWRDHSYLFAEEASKYKLKLAETKDDLAPFNSTEVVNVVVPLTWNQKSLKKHFSMLLDKLKVEKGQRGPKVGSDTAKYSLGRRWNCGAMETAYKVYVARQAHMEKGAKETKKAQHKGEVSAKFKVAWADIADMAKVIVSNKDSEGMARDKTEIRRLQTILANRHYKNAQAFIQSSVTKSFPSA</sequence>
<protein>
    <submittedName>
        <fullName evidence="1">Uncharacterized protein</fullName>
    </submittedName>
</protein>
<gene>
    <name evidence="1" type="ORF">E6Q11_06660</name>
</gene>
<evidence type="ECO:0000313" key="1">
    <source>
        <dbReference type="EMBL" id="TXG75792.1"/>
    </source>
</evidence>
<dbReference type="EMBL" id="SSDS01000105">
    <property type="protein sequence ID" value="TXG75792.1"/>
    <property type="molecule type" value="Genomic_DNA"/>
</dbReference>